<evidence type="ECO:0000313" key="6">
    <source>
        <dbReference type="EMBL" id="KAK5644623.1"/>
    </source>
</evidence>
<sequence length="408" mass="46562">MLWKLLIAINIFATVYAAVLQEVFKWRDVGFAWPSEEIKREALQNQDYIPANNLPLGLARWRNRLFVTVPRWKAGVASSLNYIPLNTSDSSPALIPYPSLKANSLPKNGETLEDNHIISTFRIEVDACDRLWVMDTGLADILGSAEQYSKPALVVFDLNTDRLLRRYEFKPSDLKESSFLANVVVDVQHDRCDEAFAYIPDLGGYAIVVYSWKNNESWRVNHNYFHFDPLNGDLTVGGINFQWKDGIFGLALSRVMRKGYRTLYFHPLVSTHEFSVSTEVLRNQTLASDPNSYNLYKIEGNRGVATQASSSNLDLQTEVLFLTQLQKDGIACWNTNKPLNPDNVGIVAQDREALVFPNDLKIDAERNLWVLSDRMPVFLFHTLNKNEYNYRIFRIKVDDAIANTPCVL</sequence>
<comment type="similarity">
    <text evidence="2">Belongs to the major royal jelly protein family.</text>
</comment>
<name>A0AAN7VD58_9COLE</name>
<keyword evidence="3" id="KW-0964">Secreted</keyword>
<protein>
    <submittedName>
        <fullName evidence="6">Uncharacterized protein</fullName>
    </submittedName>
</protein>
<dbReference type="PANTHER" id="PTHR10009:SF11">
    <property type="entry name" value="RH54244P"/>
    <property type="match status" value="1"/>
</dbReference>
<evidence type="ECO:0000256" key="1">
    <source>
        <dbReference type="ARBA" id="ARBA00004613"/>
    </source>
</evidence>
<dbReference type="Pfam" id="PF03022">
    <property type="entry name" value="MRJP"/>
    <property type="match status" value="1"/>
</dbReference>
<evidence type="ECO:0000256" key="4">
    <source>
        <dbReference type="ARBA" id="ARBA00022729"/>
    </source>
</evidence>
<evidence type="ECO:0000256" key="5">
    <source>
        <dbReference type="SAM" id="SignalP"/>
    </source>
</evidence>
<dbReference type="InterPro" id="IPR017996">
    <property type="entry name" value="MRJP/yellow-related"/>
</dbReference>
<dbReference type="EMBL" id="JAVRBK010000004">
    <property type="protein sequence ID" value="KAK5644623.1"/>
    <property type="molecule type" value="Genomic_DNA"/>
</dbReference>
<accession>A0AAN7VD58</accession>
<proteinExistence type="inferred from homology"/>
<evidence type="ECO:0000256" key="2">
    <source>
        <dbReference type="ARBA" id="ARBA00009127"/>
    </source>
</evidence>
<dbReference type="Gene3D" id="2.120.10.30">
    <property type="entry name" value="TolB, C-terminal domain"/>
    <property type="match status" value="1"/>
</dbReference>
<dbReference type="PRINTS" id="PR01366">
    <property type="entry name" value="ROYALJELLY"/>
</dbReference>
<comment type="subcellular location">
    <subcellularLocation>
        <location evidence="1">Secreted</location>
    </subcellularLocation>
</comment>
<dbReference type="Proteomes" id="UP001329430">
    <property type="component" value="Chromosome 4"/>
</dbReference>
<keyword evidence="4 5" id="KW-0732">Signal</keyword>
<gene>
    <name evidence="6" type="ORF">RI129_005923</name>
</gene>
<feature type="chain" id="PRO_5043051644" evidence="5">
    <location>
        <begin position="18"/>
        <end position="408"/>
    </location>
</feature>
<evidence type="ECO:0000313" key="7">
    <source>
        <dbReference type="Proteomes" id="UP001329430"/>
    </source>
</evidence>
<evidence type="ECO:0000256" key="3">
    <source>
        <dbReference type="ARBA" id="ARBA00022525"/>
    </source>
</evidence>
<dbReference type="PANTHER" id="PTHR10009">
    <property type="entry name" value="PROTEIN YELLOW-RELATED"/>
    <property type="match status" value="1"/>
</dbReference>
<feature type="signal peptide" evidence="5">
    <location>
        <begin position="1"/>
        <end position="17"/>
    </location>
</feature>
<dbReference type="GO" id="GO:0005576">
    <property type="term" value="C:extracellular region"/>
    <property type="evidence" value="ECO:0007669"/>
    <property type="project" value="UniProtKB-SubCell"/>
</dbReference>
<dbReference type="AlphaFoldDB" id="A0AAN7VD58"/>
<reference evidence="6 7" key="1">
    <citation type="journal article" date="2024" name="Insects">
        <title>An Improved Chromosome-Level Genome Assembly of the Firefly Pyrocoelia pectoralis.</title>
        <authorList>
            <person name="Fu X."/>
            <person name="Meyer-Rochow V.B."/>
            <person name="Ballantyne L."/>
            <person name="Zhu X."/>
        </authorList>
    </citation>
    <scope>NUCLEOTIDE SEQUENCE [LARGE SCALE GENOMIC DNA]</scope>
    <source>
        <strain evidence="6">XCY_ONT2</strain>
    </source>
</reference>
<comment type="caution">
    <text evidence="6">The sequence shown here is derived from an EMBL/GenBank/DDBJ whole genome shotgun (WGS) entry which is preliminary data.</text>
</comment>
<organism evidence="6 7">
    <name type="scientific">Pyrocoelia pectoralis</name>
    <dbReference type="NCBI Taxonomy" id="417401"/>
    <lineage>
        <taxon>Eukaryota</taxon>
        <taxon>Metazoa</taxon>
        <taxon>Ecdysozoa</taxon>
        <taxon>Arthropoda</taxon>
        <taxon>Hexapoda</taxon>
        <taxon>Insecta</taxon>
        <taxon>Pterygota</taxon>
        <taxon>Neoptera</taxon>
        <taxon>Endopterygota</taxon>
        <taxon>Coleoptera</taxon>
        <taxon>Polyphaga</taxon>
        <taxon>Elateriformia</taxon>
        <taxon>Elateroidea</taxon>
        <taxon>Lampyridae</taxon>
        <taxon>Lampyrinae</taxon>
        <taxon>Pyrocoelia</taxon>
    </lineage>
</organism>
<keyword evidence="7" id="KW-1185">Reference proteome</keyword>
<dbReference type="InterPro" id="IPR011042">
    <property type="entry name" value="6-blade_b-propeller_TolB-like"/>
</dbReference>